<proteinExistence type="predicted"/>
<name>A0A1H4GMK7_9BACI</name>
<feature type="transmembrane region" description="Helical" evidence="1">
    <location>
        <begin position="30"/>
        <end position="55"/>
    </location>
</feature>
<keyword evidence="3" id="KW-1185">Reference proteome</keyword>
<organism evidence="2 3">
    <name type="scientific">Thalassobacillus cyri</name>
    <dbReference type="NCBI Taxonomy" id="571932"/>
    <lineage>
        <taxon>Bacteria</taxon>
        <taxon>Bacillati</taxon>
        <taxon>Bacillota</taxon>
        <taxon>Bacilli</taxon>
        <taxon>Bacillales</taxon>
        <taxon>Bacillaceae</taxon>
        <taxon>Thalassobacillus</taxon>
    </lineage>
</organism>
<reference evidence="3" key="1">
    <citation type="submission" date="2016-10" db="EMBL/GenBank/DDBJ databases">
        <authorList>
            <person name="Varghese N."/>
            <person name="Submissions S."/>
        </authorList>
    </citation>
    <scope>NUCLEOTIDE SEQUENCE [LARGE SCALE GENOMIC DNA]</scope>
    <source>
        <strain evidence="3">CCM7597</strain>
    </source>
</reference>
<evidence type="ECO:0000313" key="3">
    <source>
        <dbReference type="Proteomes" id="UP000198584"/>
    </source>
</evidence>
<gene>
    <name evidence="2" type="ORF">SAMN05421743_11713</name>
</gene>
<dbReference type="STRING" id="571932.SAMN05421743_11713"/>
<evidence type="ECO:0000313" key="2">
    <source>
        <dbReference type="EMBL" id="SEB10833.1"/>
    </source>
</evidence>
<keyword evidence="1" id="KW-0472">Membrane</keyword>
<protein>
    <submittedName>
        <fullName evidence="2">Uncharacterized protein</fullName>
    </submittedName>
</protein>
<dbReference type="AlphaFoldDB" id="A0A1H4GMK7"/>
<feature type="transmembrane region" description="Helical" evidence="1">
    <location>
        <begin position="62"/>
        <end position="84"/>
    </location>
</feature>
<dbReference type="RefSeq" id="WP_093046143.1">
    <property type="nucleotide sequence ID" value="NZ_FNQR01000017.1"/>
</dbReference>
<feature type="transmembrane region" description="Helical" evidence="1">
    <location>
        <begin position="96"/>
        <end position="116"/>
    </location>
</feature>
<sequence length="134" mass="15539">MKEWVDWNVISKWLEFDIGTFAILGIDPSYVHFLLSFLLLAAGVWLFEPVMLWLINANWKRLLTFLVISLAVTNLLISIQLYQVVKMNGSIAEEALAFQLLAVICFGACYTLYALVRQIFRYFSKNSRPAVKRW</sequence>
<dbReference type="OrthoDB" id="2968531at2"/>
<keyword evidence="1" id="KW-1133">Transmembrane helix</keyword>
<evidence type="ECO:0000256" key="1">
    <source>
        <dbReference type="SAM" id="Phobius"/>
    </source>
</evidence>
<accession>A0A1H4GMK7</accession>
<dbReference type="Proteomes" id="UP000198584">
    <property type="component" value="Unassembled WGS sequence"/>
</dbReference>
<keyword evidence="1" id="KW-0812">Transmembrane</keyword>
<dbReference type="EMBL" id="FNQR01000017">
    <property type="protein sequence ID" value="SEB10833.1"/>
    <property type="molecule type" value="Genomic_DNA"/>
</dbReference>